<reference evidence="23" key="1">
    <citation type="submission" date="2025-08" db="UniProtKB">
        <authorList>
            <consortium name="RefSeq"/>
        </authorList>
    </citation>
    <scope>IDENTIFICATION</scope>
</reference>
<dbReference type="PROSITE" id="PS51741">
    <property type="entry name" value="F_BAR"/>
    <property type="match status" value="1"/>
</dbReference>
<evidence type="ECO:0000256" key="11">
    <source>
        <dbReference type="ARBA" id="ARBA00023121"/>
    </source>
</evidence>
<dbReference type="PROSITE" id="PS50002">
    <property type="entry name" value="SH3"/>
    <property type="match status" value="1"/>
</dbReference>
<dbReference type="SUPFAM" id="SSF103657">
    <property type="entry name" value="BAR/IMD domain-like"/>
    <property type="match status" value="1"/>
</dbReference>
<dbReference type="GO" id="GO:0005764">
    <property type="term" value="C:lysosome"/>
    <property type="evidence" value="ECO:0007669"/>
    <property type="project" value="UniProtKB-SubCell"/>
</dbReference>
<protein>
    <submittedName>
        <fullName evidence="23">Cdc42-interacting protein 4 isoform X1</fullName>
    </submittedName>
</protein>
<dbReference type="FunFam" id="2.30.30.40:FF:000203">
    <property type="entry name" value="Cdc42-interacting protein 4, isoform F"/>
    <property type="match status" value="1"/>
</dbReference>
<keyword evidence="14" id="KW-0458">Lysosome</keyword>
<dbReference type="GO" id="GO:0005938">
    <property type="term" value="C:cell cortex"/>
    <property type="evidence" value="ECO:0007669"/>
    <property type="project" value="UniProtKB-SubCell"/>
</dbReference>
<evidence type="ECO:0000256" key="18">
    <source>
        <dbReference type="SAM" id="MobiDB-lite"/>
    </source>
</evidence>
<dbReference type="Pfam" id="PF25610">
    <property type="entry name" value="HR1_TOCA"/>
    <property type="match status" value="1"/>
</dbReference>
<evidence type="ECO:0000256" key="10">
    <source>
        <dbReference type="ARBA" id="ARBA00023054"/>
    </source>
</evidence>
<dbReference type="GO" id="GO:0005856">
    <property type="term" value="C:cytoskeleton"/>
    <property type="evidence" value="ECO:0007669"/>
    <property type="project" value="UniProtKB-SubCell"/>
</dbReference>
<dbReference type="Gene3D" id="1.20.1270.60">
    <property type="entry name" value="Arfaptin homology (AH) domain/BAR domain"/>
    <property type="match status" value="1"/>
</dbReference>
<dbReference type="GeneID" id="117350425"/>
<dbReference type="Gene3D" id="6.10.140.470">
    <property type="match status" value="1"/>
</dbReference>
<dbReference type="CTD" id="9322"/>
<evidence type="ECO:0000256" key="13">
    <source>
        <dbReference type="ARBA" id="ARBA00023212"/>
    </source>
</evidence>
<dbReference type="SUPFAM" id="SSF50044">
    <property type="entry name" value="SH3-domain"/>
    <property type="match status" value="1"/>
</dbReference>
<keyword evidence="9" id="KW-0254">Endocytosis</keyword>
<dbReference type="SMART" id="SM00326">
    <property type="entry name" value="SH3"/>
    <property type="match status" value="1"/>
</dbReference>
<dbReference type="SMART" id="SM00055">
    <property type="entry name" value="FCH"/>
    <property type="match status" value="1"/>
</dbReference>
<dbReference type="PANTHER" id="PTHR15735">
    <property type="entry name" value="FCH AND DOUBLE SH3 DOMAINS PROTEIN"/>
    <property type="match status" value="1"/>
</dbReference>
<dbReference type="GO" id="GO:0006897">
    <property type="term" value="P:endocytosis"/>
    <property type="evidence" value="ECO:0007669"/>
    <property type="project" value="UniProtKB-KW"/>
</dbReference>
<keyword evidence="22" id="KW-1185">Reference proteome</keyword>
<sequence>MDWGSELWDQFETIERHTQWGLELVDKYVKFVKDRTEIEQCYAKQLRNLVKKYLPKRNTRDDPEFKYSQYQAFQQLVKELGDFAGQREVVAETLMLTVCMELVKYSQDIKQERKTHLQEGRRAQQHLETSLKQLESSKRKFERDCREAERAHLTAERLDQDINATKADVEKAKQQSQLRSDMAEESKNDYASCLQKFNQDQNQFYYSQMPETFRNLQEMDERRTVKLKEGFSLFSSAEQQVVPIVRKCLEGMKVAADSVNEKHDSQMLIEMHKSGFERPGDVEFEDFSQPMNRTSSDSSLGTLKGALDPRGDSRLLGKSKAKRWPFMKKTKLLSPPLSLLNSYPSSAANGPPPPRFSRDPLSYCLNEVNKTLKPRISSFCTLKRGSLITEDFSHLPPEQRRKKLQQTIEERKRDLQKEIDQRDALNKMKDVYQKSPQMGNPNSLEPKISETLGNIEKLHLEIQKYETWLSTVESRMNNRGDSMVRNSGHSDPTSTLNDSVCSLEKDSPETPRSDDSQDPLNQPIYTEFDEDFEEEAGSPIGQCTALYSFEGSGDGTIAINEGEELSLMEEDKGDGWTRVQKNKGTEGYVPTSYVQIHLK</sequence>
<evidence type="ECO:0000313" key="22">
    <source>
        <dbReference type="Proteomes" id="UP000515159"/>
    </source>
</evidence>
<dbReference type="PANTHER" id="PTHR15735:SF17">
    <property type="entry name" value="CDC42-INTERACTING PROTEIN 4"/>
    <property type="match status" value="1"/>
</dbReference>
<dbReference type="OrthoDB" id="8783038at2759"/>
<evidence type="ECO:0000256" key="4">
    <source>
        <dbReference type="ARBA" id="ARBA00004544"/>
    </source>
</evidence>
<dbReference type="InParanoid" id="A0A6P8PH07"/>
<evidence type="ECO:0000259" key="19">
    <source>
        <dbReference type="PROSITE" id="PS50002"/>
    </source>
</evidence>
<feature type="domain" description="F-BAR" evidence="20">
    <location>
        <begin position="1"/>
        <end position="264"/>
    </location>
</feature>
<dbReference type="FunFam" id="1.20.1270.60:FF:000002">
    <property type="entry name" value="Formin-binding protein 1-like isoform 1"/>
    <property type="match status" value="1"/>
</dbReference>
<organism evidence="22 23">
    <name type="scientific">Geotrypetes seraphini</name>
    <name type="common">Gaboon caecilian</name>
    <name type="synonym">Caecilia seraphini</name>
    <dbReference type="NCBI Taxonomy" id="260995"/>
    <lineage>
        <taxon>Eukaryota</taxon>
        <taxon>Metazoa</taxon>
        <taxon>Chordata</taxon>
        <taxon>Craniata</taxon>
        <taxon>Vertebrata</taxon>
        <taxon>Euteleostomi</taxon>
        <taxon>Amphibia</taxon>
        <taxon>Gymnophiona</taxon>
        <taxon>Geotrypetes</taxon>
    </lineage>
</organism>
<keyword evidence="6 15" id="KW-0728">SH3 domain</keyword>
<dbReference type="CDD" id="cd11628">
    <property type="entry name" value="HR1_CIP4_FNBP1L"/>
    <property type="match status" value="1"/>
</dbReference>
<dbReference type="InterPro" id="IPR031160">
    <property type="entry name" value="F_BAR_dom"/>
</dbReference>
<dbReference type="FunCoup" id="A0A6P8PH07">
    <property type="interactions" value="2118"/>
</dbReference>
<dbReference type="InterPro" id="IPR036028">
    <property type="entry name" value="SH3-like_dom_sf"/>
</dbReference>
<feature type="domain" description="REM-1" evidence="21">
    <location>
        <begin position="394"/>
        <end position="471"/>
    </location>
</feature>
<evidence type="ECO:0000256" key="8">
    <source>
        <dbReference type="ARBA" id="ARBA00022490"/>
    </source>
</evidence>
<dbReference type="PROSITE" id="PS51860">
    <property type="entry name" value="REM_1"/>
    <property type="match status" value="1"/>
</dbReference>
<feature type="region of interest" description="Disordered" evidence="18">
    <location>
        <begin position="289"/>
        <end position="314"/>
    </location>
</feature>
<evidence type="ECO:0000256" key="16">
    <source>
        <dbReference type="PROSITE-ProRule" id="PRU01077"/>
    </source>
</evidence>
<dbReference type="InterPro" id="IPR057871">
    <property type="entry name" value="HR1_CIP4_FNBP1L"/>
</dbReference>
<evidence type="ECO:0000259" key="20">
    <source>
        <dbReference type="PROSITE" id="PS51741"/>
    </source>
</evidence>
<dbReference type="Pfam" id="PF00611">
    <property type="entry name" value="FCH"/>
    <property type="match status" value="1"/>
</dbReference>
<feature type="coiled-coil region" evidence="17">
    <location>
        <begin position="401"/>
        <end position="428"/>
    </location>
</feature>
<comment type="subcellular location">
    <subcellularLocation>
        <location evidence="1">Cell membrane</location>
    </subcellularLocation>
    <subcellularLocation>
        <location evidence="4">Cytoplasm</location>
        <location evidence="4">Cell cortex</location>
    </subcellularLocation>
    <subcellularLocation>
        <location evidence="2">Cytoplasm</location>
        <location evidence="2">Cytoskeleton</location>
    </subcellularLocation>
    <subcellularLocation>
        <location evidence="3">Lysosome</location>
    </subcellularLocation>
</comment>
<dbReference type="RefSeq" id="XP_033780595.1">
    <property type="nucleotide sequence ID" value="XM_033924704.1"/>
</dbReference>
<keyword evidence="8" id="KW-0963">Cytoplasm</keyword>
<evidence type="ECO:0000256" key="7">
    <source>
        <dbReference type="ARBA" id="ARBA00022475"/>
    </source>
</evidence>
<evidence type="ECO:0000256" key="12">
    <source>
        <dbReference type="ARBA" id="ARBA00023136"/>
    </source>
</evidence>
<dbReference type="InterPro" id="IPR011072">
    <property type="entry name" value="HR1_rho-bd"/>
</dbReference>
<feature type="compositionally biased region" description="Basic and acidic residues" evidence="18">
    <location>
        <begin position="503"/>
        <end position="515"/>
    </location>
</feature>
<evidence type="ECO:0000256" key="17">
    <source>
        <dbReference type="SAM" id="Coils"/>
    </source>
</evidence>
<evidence type="ECO:0000256" key="5">
    <source>
        <dbReference type="ARBA" id="ARBA00009426"/>
    </source>
</evidence>
<dbReference type="Proteomes" id="UP000515159">
    <property type="component" value="Chromosome 16"/>
</dbReference>
<keyword evidence="13" id="KW-0206">Cytoskeleton</keyword>
<keyword evidence="11" id="KW-0446">Lipid-binding</keyword>
<evidence type="ECO:0000256" key="9">
    <source>
        <dbReference type="ARBA" id="ARBA00022583"/>
    </source>
</evidence>
<keyword evidence="12" id="KW-0472">Membrane</keyword>
<feature type="compositionally biased region" description="Polar residues" evidence="18">
    <location>
        <begin position="479"/>
        <end position="500"/>
    </location>
</feature>
<evidence type="ECO:0000256" key="6">
    <source>
        <dbReference type="ARBA" id="ARBA00022443"/>
    </source>
</evidence>
<feature type="coiled-coil region" evidence="17">
    <location>
        <begin position="124"/>
        <end position="175"/>
    </location>
</feature>
<evidence type="ECO:0000256" key="15">
    <source>
        <dbReference type="PROSITE-ProRule" id="PRU00192"/>
    </source>
</evidence>
<evidence type="ECO:0000256" key="2">
    <source>
        <dbReference type="ARBA" id="ARBA00004245"/>
    </source>
</evidence>
<dbReference type="CDD" id="cd11911">
    <property type="entry name" value="SH3_CIP4-like"/>
    <property type="match status" value="1"/>
</dbReference>
<dbReference type="InterPro" id="IPR057870">
    <property type="entry name" value="HR1_TOCA"/>
</dbReference>
<evidence type="ECO:0000313" key="23">
    <source>
        <dbReference type="RefSeq" id="XP_033780595.1"/>
    </source>
</evidence>
<dbReference type="KEGG" id="gsh:117350425"/>
<evidence type="ECO:0000256" key="3">
    <source>
        <dbReference type="ARBA" id="ARBA00004371"/>
    </source>
</evidence>
<feature type="region of interest" description="Disordered" evidence="18">
    <location>
        <begin position="479"/>
        <end position="523"/>
    </location>
</feature>
<dbReference type="GO" id="GO:0005886">
    <property type="term" value="C:plasma membrane"/>
    <property type="evidence" value="ECO:0007669"/>
    <property type="project" value="UniProtKB-SubCell"/>
</dbReference>
<keyword evidence="10 16" id="KW-0175">Coiled coil</keyword>
<evidence type="ECO:0000259" key="21">
    <source>
        <dbReference type="PROSITE" id="PS51860"/>
    </source>
</evidence>
<accession>A0A6P8PH07</accession>
<dbReference type="AlphaFoldDB" id="A0A6P8PH07"/>
<comment type="similarity">
    <text evidence="5">Belongs to the FNBP1 family.</text>
</comment>
<dbReference type="InterPro" id="IPR001452">
    <property type="entry name" value="SH3_domain"/>
</dbReference>
<feature type="domain" description="SH3" evidence="19">
    <location>
        <begin position="538"/>
        <end position="599"/>
    </location>
</feature>
<dbReference type="GO" id="GO:0008289">
    <property type="term" value="F:lipid binding"/>
    <property type="evidence" value="ECO:0007669"/>
    <property type="project" value="UniProtKB-KW"/>
</dbReference>
<evidence type="ECO:0000256" key="1">
    <source>
        <dbReference type="ARBA" id="ARBA00004236"/>
    </source>
</evidence>
<dbReference type="Pfam" id="PF00018">
    <property type="entry name" value="SH3_1"/>
    <property type="match status" value="1"/>
</dbReference>
<dbReference type="InterPro" id="IPR027267">
    <property type="entry name" value="AH/BAR_dom_sf"/>
</dbReference>
<gene>
    <name evidence="23" type="primary">TRIP10</name>
</gene>
<dbReference type="Gene3D" id="2.30.30.40">
    <property type="entry name" value="SH3 Domains"/>
    <property type="match status" value="1"/>
</dbReference>
<dbReference type="InterPro" id="IPR001060">
    <property type="entry name" value="FCH_dom"/>
</dbReference>
<dbReference type="GO" id="GO:0007165">
    <property type="term" value="P:signal transduction"/>
    <property type="evidence" value="ECO:0007669"/>
    <property type="project" value="InterPro"/>
</dbReference>
<proteinExistence type="inferred from homology"/>
<feature type="compositionally biased region" description="Polar residues" evidence="18">
    <location>
        <begin position="289"/>
        <end position="301"/>
    </location>
</feature>
<name>A0A6P8PH07_GEOSA</name>
<evidence type="ECO:0000256" key="14">
    <source>
        <dbReference type="ARBA" id="ARBA00023228"/>
    </source>
</evidence>
<keyword evidence="7" id="KW-1003">Cell membrane</keyword>